<proteinExistence type="predicted"/>
<protein>
    <recommendedName>
        <fullName evidence="4">YcxB-like protein domain-containing protein</fullName>
    </recommendedName>
</protein>
<dbReference type="RefSeq" id="WP_118724974.1">
    <property type="nucleotide sequence ID" value="NZ_JACOPE010000001.1"/>
</dbReference>
<evidence type="ECO:0000256" key="1">
    <source>
        <dbReference type="SAM" id="Phobius"/>
    </source>
</evidence>
<evidence type="ECO:0000313" key="3">
    <source>
        <dbReference type="Proteomes" id="UP000631576"/>
    </source>
</evidence>
<keyword evidence="1" id="KW-0472">Membrane</keyword>
<evidence type="ECO:0000313" key="2">
    <source>
        <dbReference type="EMBL" id="MBC5682532.1"/>
    </source>
</evidence>
<sequence length="166" mass="19259">MNDTYYEQLVTCKPTGKTALLRVLSFLPILILILFGFPFLGFFAFMLAALYAVLAYYFIFPRFNVEYEYDLLNHELDIAAIYSKANRKDKLSIDIQHAEIIAPKNSHRLDSYHTTKRYDFSSGNANANTYAIIITLNQTLCTVLFDPDDEMLRHMKGWMGMKLFQD</sequence>
<keyword evidence="1" id="KW-0812">Transmembrane</keyword>
<keyword evidence="1" id="KW-1133">Transmembrane helix</keyword>
<evidence type="ECO:0008006" key="4">
    <source>
        <dbReference type="Google" id="ProtNLM"/>
    </source>
</evidence>
<feature type="transmembrane region" description="Helical" evidence="1">
    <location>
        <begin position="26"/>
        <end position="59"/>
    </location>
</feature>
<reference evidence="2 3" key="1">
    <citation type="submission" date="2020-08" db="EMBL/GenBank/DDBJ databases">
        <title>Genome public.</title>
        <authorList>
            <person name="Liu C."/>
            <person name="Sun Q."/>
        </authorList>
    </citation>
    <scope>NUCLEOTIDE SEQUENCE [LARGE SCALE GENOMIC DNA]</scope>
    <source>
        <strain evidence="2 3">NSJ-13</strain>
    </source>
</reference>
<name>A0ABR7G513_9FIRM</name>
<comment type="caution">
    <text evidence="2">The sequence shown here is derived from an EMBL/GenBank/DDBJ whole genome shotgun (WGS) entry which is preliminary data.</text>
</comment>
<gene>
    <name evidence="2" type="ORF">H8S40_02885</name>
</gene>
<keyword evidence="3" id="KW-1185">Reference proteome</keyword>
<dbReference type="Proteomes" id="UP000631576">
    <property type="component" value="Unassembled WGS sequence"/>
</dbReference>
<accession>A0ABR7G513</accession>
<dbReference type="EMBL" id="JACOPE010000001">
    <property type="protein sequence ID" value="MBC5682532.1"/>
    <property type="molecule type" value="Genomic_DNA"/>
</dbReference>
<organism evidence="2 3">
    <name type="scientific">Ruminococcus hominis</name>
    <dbReference type="NCBI Taxonomy" id="2763065"/>
    <lineage>
        <taxon>Bacteria</taxon>
        <taxon>Bacillati</taxon>
        <taxon>Bacillota</taxon>
        <taxon>Clostridia</taxon>
        <taxon>Eubacteriales</taxon>
        <taxon>Oscillospiraceae</taxon>
        <taxon>Ruminococcus</taxon>
    </lineage>
</organism>